<organism evidence="1 2">
    <name type="scientific">Cyclobacterium plantarum</name>
    <dbReference type="NCBI Taxonomy" id="2716263"/>
    <lineage>
        <taxon>Bacteria</taxon>
        <taxon>Pseudomonadati</taxon>
        <taxon>Bacteroidota</taxon>
        <taxon>Cytophagia</taxon>
        <taxon>Cytophagales</taxon>
        <taxon>Cyclobacteriaceae</taxon>
        <taxon>Cyclobacterium</taxon>
    </lineage>
</organism>
<reference evidence="1 2" key="1">
    <citation type="submission" date="2020-03" db="EMBL/GenBank/DDBJ databases">
        <title>Cyclobacterium plantarum sp. nov., a marine bacterium isolated from a coastal-marine wetland.</title>
        <authorList>
            <person name="Sanchez-Porro C."/>
            <person name="Ventosa A."/>
            <person name="Amoozegar M."/>
        </authorList>
    </citation>
    <scope>NUCLEOTIDE SEQUENCE [LARGE SCALE GENOMIC DNA]</scope>
    <source>
        <strain evidence="1 2">GBPx2</strain>
    </source>
</reference>
<proteinExistence type="predicted"/>
<dbReference type="EMBL" id="JAANYN010000019">
    <property type="protein sequence ID" value="NHE59906.1"/>
    <property type="molecule type" value="Genomic_DNA"/>
</dbReference>
<evidence type="ECO:0008006" key="3">
    <source>
        <dbReference type="Google" id="ProtNLM"/>
    </source>
</evidence>
<comment type="caution">
    <text evidence="1">The sequence shown here is derived from an EMBL/GenBank/DDBJ whole genome shotgun (WGS) entry which is preliminary data.</text>
</comment>
<gene>
    <name evidence="1" type="ORF">G9Q97_24140</name>
</gene>
<protein>
    <recommendedName>
        <fullName evidence="3">WD40 repeat domain-containing protein</fullName>
    </recommendedName>
</protein>
<accession>A0ABX0HHQ2</accession>
<dbReference type="InterPro" id="IPR011042">
    <property type="entry name" value="6-blade_b-propeller_TolB-like"/>
</dbReference>
<evidence type="ECO:0000313" key="1">
    <source>
        <dbReference type="EMBL" id="NHE59906.1"/>
    </source>
</evidence>
<evidence type="ECO:0000313" key="2">
    <source>
        <dbReference type="Proteomes" id="UP000649799"/>
    </source>
</evidence>
<dbReference type="Gene3D" id="2.120.10.30">
    <property type="entry name" value="TolB, C-terminal domain"/>
    <property type="match status" value="1"/>
</dbReference>
<name>A0ABX0HHQ2_9BACT</name>
<sequence length="282" mass="32212">MSLAQQSTDLFLVDTRNNLLGFKIFSGTAEKITENEFYDNQPKFINDLQLVFSSEDPSGNFDIIMYNWESEKFTNMTRTKNKSEFSPDLTNCGQYISAITVEEDSSQRLWLYPINLGEPELLYDDIQPVGYYGWHEDVAALFVIGEPNRLVFPYSRDDVHEIAVNTGRSVQKRPKKGEIVFLDKNNNIVADGKTTYELKAYDIEKRETTSLGLALGGAEDFCWVDKNTLLMGRGNDLYMRKVNKSIQWEKIATFSIPGYGNISRISISPDNKKLALTFEQLD</sequence>
<keyword evidence="2" id="KW-1185">Reference proteome</keyword>
<dbReference type="Proteomes" id="UP000649799">
    <property type="component" value="Unassembled WGS sequence"/>
</dbReference>
<dbReference type="SUPFAM" id="SSF69322">
    <property type="entry name" value="Tricorn protease domain 2"/>
    <property type="match status" value="1"/>
</dbReference>